<evidence type="ECO:0000313" key="1">
    <source>
        <dbReference type="EMBL" id="MEQ2281061.1"/>
    </source>
</evidence>
<evidence type="ECO:0000313" key="2">
    <source>
        <dbReference type="Proteomes" id="UP001469553"/>
    </source>
</evidence>
<reference evidence="1 2" key="1">
    <citation type="submission" date="2021-06" db="EMBL/GenBank/DDBJ databases">
        <authorList>
            <person name="Palmer J.M."/>
        </authorList>
    </citation>
    <scope>NUCLEOTIDE SEQUENCE [LARGE SCALE GENOMIC DNA]</scope>
    <source>
        <strain evidence="1 2">AS_MEX2019</strain>
        <tissue evidence="1">Muscle</tissue>
    </source>
</reference>
<organism evidence="1 2">
    <name type="scientific">Ameca splendens</name>
    <dbReference type="NCBI Taxonomy" id="208324"/>
    <lineage>
        <taxon>Eukaryota</taxon>
        <taxon>Metazoa</taxon>
        <taxon>Chordata</taxon>
        <taxon>Craniata</taxon>
        <taxon>Vertebrata</taxon>
        <taxon>Euteleostomi</taxon>
        <taxon>Actinopterygii</taxon>
        <taxon>Neopterygii</taxon>
        <taxon>Teleostei</taxon>
        <taxon>Neoteleostei</taxon>
        <taxon>Acanthomorphata</taxon>
        <taxon>Ovalentaria</taxon>
        <taxon>Atherinomorphae</taxon>
        <taxon>Cyprinodontiformes</taxon>
        <taxon>Goodeidae</taxon>
        <taxon>Ameca</taxon>
    </lineage>
</organism>
<keyword evidence="2" id="KW-1185">Reference proteome</keyword>
<comment type="caution">
    <text evidence="1">The sequence shown here is derived from an EMBL/GenBank/DDBJ whole genome shotgun (WGS) entry which is preliminary data.</text>
</comment>
<sequence>MEHKADAMLIWRVPEEDEVDKQYLPPVGSLDLDLGHLPKDKQQKVITVVDKEIIADFSVFYKDFNRICEVEGKGYIALVFNRFLWH</sequence>
<dbReference type="Proteomes" id="UP001469553">
    <property type="component" value="Unassembled WGS sequence"/>
</dbReference>
<gene>
    <name evidence="1" type="ORF">AMECASPLE_026546</name>
</gene>
<proteinExistence type="predicted"/>
<accession>A0ABV0XHY8</accession>
<protein>
    <submittedName>
        <fullName evidence="1">Uncharacterized protein</fullName>
    </submittedName>
</protein>
<dbReference type="EMBL" id="JAHRIP010002725">
    <property type="protein sequence ID" value="MEQ2281061.1"/>
    <property type="molecule type" value="Genomic_DNA"/>
</dbReference>
<name>A0ABV0XHY8_9TELE</name>